<evidence type="ECO:0000259" key="12">
    <source>
        <dbReference type="Pfam" id="PF07715"/>
    </source>
</evidence>
<dbReference type="CDD" id="cd01347">
    <property type="entry name" value="ligand_gated_channel"/>
    <property type="match status" value="1"/>
</dbReference>
<comment type="subcellular location">
    <subcellularLocation>
        <location evidence="1 8">Cell outer membrane</location>
        <topology evidence="1 8">Multi-pass membrane protein</topology>
    </subcellularLocation>
</comment>
<keyword evidence="6 8" id="KW-0472">Membrane</keyword>
<keyword evidence="7 8" id="KW-0998">Cell outer membrane</keyword>
<dbReference type="Proteomes" id="UP000017820">
    <property type="component" value="Unassembled WGS sequence"/>
</dbReference>
<dbReference type="Pfam" id="PF07715">
    <property type="entry name" value="Plug"/>
    <property type="match status" value="1"/>
</dbReference>
<dbReference type="EMBL" id="AUSV01000133">
    <property type="protein sequence ID" value="ESP90889.1"/>
    <property type="molecule type" value="Genomic_DNA"/>
</dbReference>
<evidence type="ECO:0000256" key="8">
    <source>
        <dbReference type="PROSITE-ProRule" id="PRU01360"/>
    </source>
</evidence>
<evidence type="ECO:0000256" key="7">
    <source>
        <dbReference type="ARBA" id="ARBA00023237"/>
    </source>
</evidence>
<evidence type="ECO:0000256" key="1">
    <source>
        <dbReference type="ARBA" id="ARBA00004571"/>
    </source>
</evidence>
<comment type="caution">
    <text evidence="13">The sequence shown here is derived from an EMBL/GenBank/DDBJ whole genome shotgun (WGS) entry which is preliminary data.</text>
</comment>
<evidence type="ECO:0000256" key="4">
    <source>
        <dbReference type="ARBA" id="ARBA00022692"/>
    </source>
</evidence>
<dbReference type="AlphaFoldDB" id="V4HSJ8"/>
<evidence type="ECO:0000256" key="5">
    <source>
        <dbReference type="ARBA" id="ARBA00023077"/>
    </source>
</evidence>
<proteinExistence type="inferred from homology"/>
<dbReference type="Gene3D" id="2.170.130.10">
    <property type="entry name" value="TonB-dependent receptor, plug domain"/>
    <property type="match status" value="1"/>
</dbReference>
<dbReference type="PROSITE" id="PS52016">
    <property type="entry name" value="TONB_DEPENDENT_REC_3"/>
    <property type="match status" value="1"/>
</dbReference>
<dbReference type="PANTHER" id="PTHR40980">
    <property type="entry name" value="PLUG DOMAIN-CONTAINING PROTEIN"/>
    <property type="match status" value="1"/>
</dbReference>
<evidence type="ECO:0000256" key="9">
    <source>
        <dbReference type="RuleBase" id="RU003357"/>
    </source>
</evidence>
<dbReference type="InterPro" id="IPR000531">
    <property type="entry name" value="Beta-barrel_TonB"/>
</dbReference>
<organism evidence="13 14">
    <name type="scientific">Pseudoalteromonas luteoviolacea (strain 2ta16)</name>
    <dbReference type="NCBI Taxonomy" id="1353533"/>
    <lineage>
        <taxon>Bacteria</taxon>
        <taxon>Pseudomonadati</taxon>
        <taxon>Pseudomonadota</taxon>
        <taxon>Gammaproteobacteria</taxon>
        <taxon>Alteromonadales</taxon>
        <taxon>Pseudoalteromonadaceae</taxon>
        <taxon>Pseudoalteromonas</taxon>
    </lineage>
</organism>
<keyword evidence="4 8" id="KW-0812">Transmembrane</keyword>
<evidence type="ECO:0000313" key="13">
    <source>
        <dbReference type="EMBL" id="ESP90889.1"/>
    </source>
</evidence>
<feature type="signal peptide" evidence="10">
    <location>
        <begin position="1"/>
        <end position="29"/>
    </location>
</feature>
<protein>
    <submittedName>
        <fullName evidence="13">TonB-dependent receptor</fullName>
    </submittedName>
</protein>
<accession>V4HSJ8</accession>
<dbReference type="SUPFAM" id="SSF56935">
    <property type="entry name" value="Porins"/>
    <property type="match status" value="1"/>
</dbReference>
<dbReference type="InterPro" id="IPR010104">
    <property type="entry name" value="TonB_rcpt_bac"/>
</dbReference>
<dbReference type="PATRIC" id="fig|1353533.3.peg.4699"/>
<feature type="chain" id="PRO_5004719139" evidence="10">
    <location>
        <begin position="30"/>
        <end position="892"/>
    </location>
</feature>
<dbReference type="InterPro" id="IPR039426">
    <property type="entry name" value="TonB-dep_rcpt-like"/>
</dbReference>
<feature type="domain" description="TonB-dependent receptor-like beta-barrel" evidence="11">
    <location>
        <begin position="377"/>
        <end position="847"/>
    </location>
</feature>
<keyword evidence="10" id="KW-0732">Signal</keyword>
<evidence type="ECO:0000256" key="3">
    <source>
        <dbReference type="ARBA" id="ARBA00022452"/>
    </source>
</evidence>
<keyword evidence="13" id="KW-0675">Receptor</keyword>
<keyword evidence="3 8" id="KW-1134">Transmembrane beta strand</keyword>
<reference evidence="13 14" key="1">
    <citation type="submission" date="2013-07" db="EMBL/GenBank/DDBJ databases">
        <title>Draft genome sequence of Pseudoalteromonas luteoviolacea 2ta16.</title>
        <authorList>
            <person name="Allen E.E."/>
            <person name="Azam F."/>
            <person name="Podell S."/>
        </authorList>
    </citation>
    <scope>NUCLEOTIDE SEQUENCE [LARGE SCALE GENOMIC DNA]</scope>
    <source>
        <strain evidence="13 14">2ta16</strain>
    </source>
</reference>
<evidence type="ECO:0000259" key="11">
    <source>
        <dbReference type="Pfam" id="PF00593"/>
    </source>
</evidence>
<dbReference type="GO" id="GO:0009279">
    <property type="term" value="C:cell outer membrane"/>
    <property type="evidence" value="ECO:0007669"/>
    <property type="project" value="UniProtKB-SubCell"/>
</dbReference>
<evidence type="ECO:0000256" key="6">
    <source>
        <dbReference type="ARBA" id="ARBA00023136"/>
    </source>
</evidence>
<gene>
    <name evidence="13" type="ORF">PL2TA16_01280</name>
</gene>
<feature type="domain" description="TonB-dependent receptor plug" evidence="12">
    <location>
        <begin position="60"/>
        <end position="168"/>
    </location>
</feature>
<dbReference type="Pfam" id="PF00593">
    <property type="entry name" value="TonB_dep_Rec_b-barrel"/>
    <property type="match status" value="1"/>
</dbReference>
<evidence type="ECO:0000256" key="2">
    <source>
        <dbReference type="ARBA" id="ARBA00022448"/>
    </source>
</evidence>
<keyword evidence="2 8" id="KW-0813">Transport</keyword>
<dbReference type="InterPro" id="IPR012910">
    <property type="entry name" value="Plug_dom"/>
</dbReference>
<sequence>MLANNFKKSLLAANIGLAFTAGVSGVAVADSGTQAKEDVEVIEVRGIRRSLEASLNTKRFAEGVVDAITAEDIGKFPDKNIAESLKRVPGITIQGQFGEGDAVSIRGAGADFTKTTLNGQNVASTGWFVLEPAKRSFNYTLLPSELVGGLEVYKSSQADIIEGGVGGTVIVKTRTPLELDANTVYGSLEFAHSDDSGETDPQYSGMYSWKNDDENLGFLFSAVQQTRQLQRQGNEAFWAWGAGPVGFEQERERSAFTTSVEYAPTDSLSFVVNYLDMKMDANNTNYAMWLTRGADDATTAYIHGNGSEATPGVPMAGALGVGFAQMRPREATMNSDYLDLKVEYAGDNYKLEFVIGETTSSGGTDFEMVMNPNSNFDLSNGSYDFTSGHHKWAFPSDFDLATYTPGVTADTPNGAFAMGTGSNFNATPKTDEEQFIQADFEYMLDHDFINSVKVGFRYAEHEATSRRFEFNQNLCTEDVTTGCFNPVYELDGTNHGTFDVGADNLKIRRYDIDAMKSWAKASIQGRTEDFGAYSHIEEENTSIYVMAKYSGENYRGNFGIRYAQTDASSIYYREGLANQRTVEAADYSEVLPSVNFAYDLADDKILRIAASKVMTRPQYNDMYFNPSLSGVANEQDNDQRVALGNPGLVPFTANQAEVGVEWYFNSSSLLALTAFIKDVDNFIVINRRSATADDITRLGLPALSPEEAANGWTIEENFNGPGGKVQGIEFQYQQDFGNGFGSMVNYTYTKGEADATEFTNGNGEVTRVFTDGNIELSDSSKYAYNVSGYYENDLFYARLSYNYRSDYMIRETGSYGNRLHHGFGSVDLSAVYHFNENIDFKFDVVNLTGESAEQYGNNTFVDHVARNGFHDGFPLYEYEQATRYSVGVSVRY</sequence>
<dbReference type="RefSeq" id="WP_023401535.1">
    <property type="nucleotide sequence ID" value="NZ_AUSV01000133.1"/>
</dbReference>
<dbReference type="Gene3D" id="2.40.170.20">
    <property type="entry name" value="TonB-dependent receptor, beta-barrel domain"/>
    <property type="match status" value="1"/>
</dbReference>
<evidence type="ECO:0000313" key="14">
    <source>
        <dbReference type="Proteomes" id="UP000017820"/>
    </source>
</evidence>
<dbReference type="PANTHER" id="PTHR40980:SF3">
    <property type="entry name" value="TONB-DEPENDENT RECEPTOR-LIKE BETA-BARREL DOMAIN-CONTAINING PROTEIN"/>
    <property type="match status" value="1"/>
</dbReference>
<evidence type="ECO:0000256" key="10">
    <source>
        <dbReference type="SAM" id="SignalP"/>
    </source>
</evidence>
<dbReference type="InterPro" id="IPR037066">
    <property type="entry name" value="Plug_dom_sf"/>
</dbReference>
<dbReference type="NCBIfam" id="TIGR01782">
    <property type="entry name" value="TonB-Xanth-Caul"/>
    <property type="match status" value="1"/>
</dbReference>
<comment type="similarity">
    <text evidence="8 9">Belongs to the TonB-dependent receptor family.</text>
</comment>
<name>V4HSJ8_PSEL2</name>
<dbReference type="InterPro" id="IPR036942">
    <property type="entry name" value="Beta-barrel_TonB_sf"/>
</dbReference>
<keyword evidence="5 9" id="KW-0798">TonB box</keyword>